<dbReference type="Proteomes" id="UP000683246">
    <property type="component" value="Chromosome"/>
</dbReference>
<keyword evidence="1" id="KW-0732">Signal</keyword>
<dbReference type="RefSeq" id="WP_212694057.1">
    <property type="nucleotide sequence ID" value="NZ_CP058649.1"/>
</dbReference>
<feature type="signal peptide" evidence="1">
    <location>
        <begin position="1"/>
        <end position="29"/>
    </location>
</feature>
<name>A0A8J8MKW5_9FIRM</name>
<evidence type="ECO:0000313" key="3">
    <source>
        <dbReference type="Proteomes" id="UP000683246"/>
    </source>
</evidence>
<keyword evidence="3" id="KW-1185">Reference proteome</keyword>
<gene>
    <name evidence="2" type="ORF">HZI73_14225</name>
</gene>
<evidence type="ECO:0000256" key="1">
    <source>
        <dbReference type="SAM" id="SignalP"/>
    </source>
</evidence>
<accession>A0A8J8MKW5</accession>
<dbReference type="KEGG" id="vpy:HZI73_14225"/>
<evidence type="ECO:0000313" key="2">
    <source>
        <dbReference type="EMBL" id="QUI23374.1"/>
    </source>
</evidence>
<sequence length="445" mass="49309">MRFKGKRIGQLLSVMLMLSMIIGSTTVIATTVDERAASNKYIITCVKDNLDNKDMYIFANRLNSLGYSKEAENTNVTTSSLKNYFQNMYVKTVYHTGHGNVGSIMTANGSLRTGDVTVQAENIIIATCLTLSDTSWKNQFGGTAEKILGYTKVSYDYIDEDVVNNLGDALANGNNYMKGWYLANSPIYYLNDRWCGYVKEGSNIVEYSARTGNIPKASTLHTDMLEKNVSASKALLADERTFEDQFKNYLDTDMTRLIPKEKAPAKFMSTSEEFLEKVTTSRSQAVELAEAWLVENGYTTEDITLDYVSAIDAIVNDNDAMTVGYIVRYARTIDGLNIRSNGACDHISILVNGDEIVSVSDMWSDIHLTANESGHELNIMPVNKALENASKEISNQVKGGKVNFVTVNPCYSFQNEEIVPAYEFVSEDGITAIVSAENGEFISTK</sequence>
<dbReference type="EMBL" id="CP058649">
    <property type="protein sequence ID" value="QUI23374.1"/>
    <property type="molecule type" value="Genomic_DNA"/>
</dbReference>
<dbReference type="AlphaFoldDB" id="A0A8J8MKW5"/>
<feature type="chain" id="PRO_5035209849" evidence="1">
    <location>
        <begin position="30"/>
        <end position="445"/>
    </location>
</feature>
<reference evidence="2" key="1">
    <citation type="submission" date="2020-07" db="EMBL/GenBank/DDBJ databases">
        <title>Vallitalea pronyensis genome.</title>
        <authorList>
            <person name="Postec A."/>
        </authorList>
    </citation>
    <scope>NUCLEOTIDE SEQUENCE</scope>
    <source>
        <strain evidence="2">FatNI3</strain>
    </source>
</reference>
<protein>
    <submittedName>
        <fullName evidence="2">Uncharacterized protein</fullName>
    </submittedName>
</protein>
<proteinExistence type="predicted"/>
<organism evidence="2 3">
    <name type="scientific">Vallitalea pronyensis</name>
    <dbReference type="NCBI Taxonomy" id="1348613"/>
    <lineage>
        <taxon>Bacteria</taxon>
        <taxon>Bacillati</taxon>
        <taxon>Bacillota</taxon>
        <taxon>Clostridia</taxon>
        <taxon>Lachnospirales</taxon>
        <taxon>Vallitaleaceae</taxon>
        <taxon>Vallitalea</taxon>
    </lineage>
</organism>